<protein>
    <submittedName>
        <fullName evidence="1">Uncharacterized protein</fullName>
    </submittedName>
</protein>
<proteinExistence type="predicted"/>
<dbReference type="AlphaFoldDB" id="A0A1B0C9G6"/>
<dbReference type="EMBL" id="AJWK01002330">
    <property type="status" value="NOT_ANNOTATED_CDS"/>
    <property type="molecule type" value="Genomic_DNA"/>
</dbReference>
<organism evidence="1 2">
    <name type="scientific">Lutzomyia longipalpis</name>
    <name type="common">Sand fly</name>
    <dbReference type="NCBI Taxonomy" id="7200"/>
    <lineage>
        <taxon>Eukaryota</taxon>
        <taxon>Metazoa</taxon>
        <taxon>Ecdysozoa</taxon>
        <taxon>Arthropoda</taxon>
        <taxon>Hexapoda</taxon>
        <taxon>Insecta</taxon>
        <taxon>Pterygota</taxon>
        <taxon>Neoptera</taxon>
        <taxon>Endopterygota</taxon>
        <taxon>Diptera</taxon>
        <taxon>Nematocera</taxon>
        <taxon>Psychodoidea</taxon>
        <taxon>Psychodidae</taxon>
        <taxon>Lutzomyia</taxon>
        <taxon>Lutzomyia</taxon>
    </lineage>
</organism>
<dbReference type="Proteomes" id="UP000092461">
    <property type="component" value="Unassembled WGS sequence"/>
</dbReference>
<dbReference type="EnsemblMetazoa" id="LLOJ000588-RA">
    <property type="protein sequence ID" value="LLOJ000588-PA"/>
    <property type="gene ID" value="LLOJ000588"/>
</dbReference>
<dbReference type="VEuPathDB" id="VectorBase:LLOJ000588"/>
<keyword evidence="2" id="KW-1185">Reference proteome</keyword>
<evidence type="ECO:0000313" key="1">
    <source>
        <dbReference type="EnsemblMetazoa" id="LLOJ000588-PA"/>
    </source>
</evidence>
<dbReference type="EMBL" id="AJWK01002329">
    <property type="status" value="NOT_ANNOTATED_CDS"/>
    <property type="molecule type" value="Genomic_DNA"/>
</dbReference>
<name>A0A1B0C9G6_LUTLO</name>
<accession>A0A1B0C9G6</accession>
<sequence>METNGCTVDRNSLSYICGMLIVSNQKCTITQATEMAFKTYFQFSMTNRDKSWAPNIICKTCNETLRQCTQGKRKGFSFGVPMIWREPMSLDDCYFYVDNFQGVGKKKRQKFDYPQIKAWLRMSFVRRATKSSDNGYKGNVKDSRLAFP</sequence>
<reference evidence="1" key="1">
    <citation type="submission" date="2020-05" db="UniProtKB">
        <authorList>
            <consortium name="EnsemblMetazoa"/>
        </authorList>
    </citation>
    <scope>IDENTIFICATION</scope>
    <source>
        <strain evidence="1">Jacobina</strain>
    </source>
</reference>
<evidence type="ECO:0000313" key="2">
    <source>
        <dbReference type="Proteomes" id="UP000092461"/>
    </source>
</evidence>